<feature type="region of interest" description="Disordered" evidence="10">
    <location>
        <begin position="77"/>
        <end position="124"/>
    </location>
</feature>
<evidence type="ECO:0000256" key="3">
    <source>
        <dbReference type="ARBA" id="ARBA00022475"/>
    </source>
</evidence>
<evidence type="ECO:0000256" key="7">
    <source>
        <dbReference type="ARBA" id="ARBA00023010"/>
    </source>
</evidence>
<dbReference type="GO" id="GO:0008320">
    <property type="term" value="F:protein transmembrane transporter activity"/>
    <property type="evidence" value="ECO:0007669"/>
    <property type="project" value="UniProtKB-UniRule"/>
</dbReference>
<evidence type="ECO:0000256" key="6">
    <source>
        <dbReference type="ARBA" id="ARBA00022989"/>
    </source>
</evidence>
<evidence type="ECO:0000313" key="12">
    <source>
        <dbReference type="Proteomes" id="UP000002171"/>
    </source>
</evidence>
<keyword evidence="6 9" id="KW-1133">Transmembrane helix</keyword>
<keyword evidence="3 9" id="KW-1003">Cell membrane</keyword>
<dbReference type="RefSeq" id="WP_007021505.1">
    <property type="nucleotide sequence ID" value="NZ_CH724126.1"/>
</dbReference>
<dbReference type="OrthoDB" id="9816005at2"/>
<comment type="caution">
    <text evidence="11">The sequence shown here is derived from an EMBL/GenBank/DDBJ whole genome shotgun (WGS) entry which is preliminary data.</text>
</comment>
<evidence type="ECO:0000256" key="1">
    <source>
        <dbReference type="ARBA" id="ARBA00004167"/>
    </source>
</evidence>
<sequence length="124" mass="13751">MFDIGFAEILIVAVVALVVLGPDKLPVAVKTVGLWVGRIRRTVSSIQSEISEELRVEEMKRTTAIKKEELEKELNEMRQPFQDALNEESPMAAKAASPDELKAQSEQAETVEPAESDKEPSTKK</sequence>
<name>A0A7U8GSH0_NEPCE</name>
<dbReference type="GO" id="GO:0033281">
    <property type="term" value="C:TAT protein transport complex"/>
    <property type="evidence" value="ECO:0007669"/>
    <property type="project" value="UniProtKB-UniRule"/>
</dbReference>
<comment type="subcellular location">
    <subcellularLocation>
        <location evidence="9">Cell membrane</location>
        <topology evidence="9">Single-pass membrane protein</topology>
    </subcellularLocation>
    <subcellularLocation>
        <location evidence="1">Membrane</location>
        <topology evidence="1">Single-pass membrane protein</topology>
    </subcellularLocation>
</comment>
<gene>
    <name evidence="9" type="primary">tatB</name>
    <name evidence="11" type="ORF">MED92_05198</name>
</gene>
<comment type="function">
    <text evidence="9">Part of the twin-arginine translocation (Tat) system that transports large folded proteins containing a characteristic twin-arginine motif in their signal peptide across membranes. Together with TatC, TatB is part of a receptor directly interacting with Tat signal peptides. TatB may form an oligomeric binding site that transiently accommodates folded Tat precursor proteins before their translocation.</text>
</comment>
<dbReference type="PRINTS" id="PR01506">
    <property type="entry name" value="TATBPROTEIN"/>
</dbReference>
<evidence type="ECO:0000256" key="9">
    <source>
        <dbReference type="HAMAP-Rule" id="MF_00237"/>
    </source>
</evidence>
<feature type="compositionally biased region" description="Basic and acidic residues" evidence="10">
    <location>
        <begin position="115"/>
        <end position="124"/>
    </location>
</feature>
<accession>A0A7U8GSH0</accession>
<evidence type="ECO:0000256" key="2">
    <source>
        <dbReference type="ARBA" id="ARBA00022448"/>
    </source>
</evidence>
<comment type="subunit">
    <text evidence="9">The Tat system comprises two distinct complexes: a TatABC complex, containing multiple copies of TatA, TatB and TatC subunits, and a separate TatA complex, containing only TatA subunits. Substrates initially bind to the TatABC complex, which probably triggers association of the separate TatA complex to form the active translocon.</text>
</comment>
<keyword evidence="2 9" id="KW-0813">Transport</keyword>
<keyword evidence="7 9" id="KW-0811">Translocation</keyword>
<keyword evidence="8 9" id="KW-0472">Membrane</keyword>
<protein>
    <recommendedName>
        <fullName evidence="9">Sec-independent protein translocase protein TatB</fullName>
    </recommendedName>
</protein>
<dbReference type="Gene3D" id="1.20.5.3310">
    <property type="match status" value="1"/>
</dbReference>
<dbReference type="AlphaFoldDB" id="A0A7U8GSH0"/>
<proteinExistence type="inferred from homology"/>
<evidence type="ECO:0000313" key="11">
    <source>
        <dbReference type="EMBL" id="EAR62487.1"/>
    </source>
</evidence>
<dbReference type="InterPro" id="IPR018448">
    <property type="entry name" value="TatB"/>
</dbReference>
<dbReference type="Proteomes" id="UP000002171">
    <property type="component" value="Unassembled WGS sequence"/>
</dbReference>
<organism evidence="11 12">
    <name type="scientific">Neptuniibacter caesariensis</name>
    <dbReference type="NCBI Taxonomy" id="207954"/>
    <lineage>
        <taxon>Bacteria</taxon>
        <taxon>Pseudomonadati</taxon>
        <taxon>Pseudomonadota</taxon>
        <taxon>Gammaproteobacteria</taxon>
        <taxon>Oceanospirillales</taxon>
        <taxon>Oceanospirillaceae</taxon>
        <taxon>Neptuniibacter</taxon>
    </lineage>
</organism>
<dbReference type="GO" id="GO:0043953">
    <property type="term" value="P:protein transport by the Tat complex"/>
    <property type="evidence" value="ECO:0007669"/>
    <property type="project" value="UniProtKB-UniRule"/>
</dbReference>
<keyword evidence="12" id="KW-1185">Reference proteome</keyword>
<keyword evidence="5 9" id="KW-0653">Protein transport</keyword>
<dbReference type="EMBL" id="AAOW01000002">
    <property type="protein sequence ID" value="EAR62487.1"/>
    <property type="molecule type" value="Genomic_DNA"/>
</dbReference>
<dbReference type="Pfam" id="PF02416">
    <property type="entry name" value="TatA_B_E"/>
    <property type="match status" value="1"/>
</dbReference>
<dbReference type="NCBIfam" id="TIGR01410">
    <property type="entry name" value="tatB"/>
    <property type="match status" value="1"/>
</dbReference>
<comment type="similarity">
    <text evidence="9">Belongs to the TatB family.</text>
</comment>
<evidence type="ECO:0000256" key="5">
    <source>
        <dbReference type="ARBA" id="ARBA00022927"/>
    </source>
</evidence>
<dbReference type="InterPro" id="IPR003369">
    <property type="entry name" value="TatA/B/E"/>
</dbReference>
<dbReference type="HAMAP" id="MF_00237">
    <property type="entry name" value="TatB"/>
    <property type="match status" value="1"/>
</dbReference>
<evidence type="ECO:0000256" key="10">
    <source>
        <dbReference type="SAM" id="MobiDB-lite"/>
    </source>
</evidence>
<dbReference type="PANTHER" id="PTHR33162">
    <property type="entry name" value="SEC-INDEPENDENT PROTEIN TRANSLOCASE PROTEIN TATA, CHLOROPLASTIC"/>
    <property type="match status" value="1"/>
</dbReference>
<reference evidence="11 12" key="1">
    <citation type="submission" date="2006-02" db="EMBL/GenBank/DDBJ databases">
        <authorList>
            <person name="Pinhassi J."/>
            <person name="Pedros-Alio C."/>
            <person name="Ferriera S."/>
            <person name="Johnson J."/>
            <person name="Kravitz S."/>
            <person name="Halpern A."/>
            <person name="Remington K."/>
            <person name="Beeson K."/>
            <person name="Tran B."/>
            <person name="Rogers Y.-H."/>
            <person name="Friedman R."/>
            <person name="Venter J.C."/>
        </authorList>
    </citation>
    <scope>NUCLEOTIDE SEQUENCE [LARGE SCALE GENOMIC DNA]</scope>
    <source>
        <strain evidence="11 12">MED92</strain>
    </source>
</reference>
<evidence type="ECO:0000256" key="4">
    <source>
        <dbReference type="ARBA" id="ARBA00022692"/>
    </source>
</evidence>
<dbReference type="PANTHER" id="PTHR33162:SF1">
    <property type="entry name" value="SEC-INDEPENDENT PROTEIN TRANSLOCASE PROTEIN TATA, CHLOROPLASTIC"/>
    <property type="match status" value="1"/>
</dbReference>
<keyword evidence="4 9" id="KW-0812">Transmembrane</keyword>
<evidence type="ECO:0000256" key="8">
    <source>
        <dbReference type="ARBA" id="ARBA00023136"/>
    </source>
</evidence>